<dbReference type="InterPro" id="IPR001509">
    <property type="entry name" value="Epimerase_deHydtase"/>
</dbReference>
<evidence type="ECO:0000313" key="3">
    <source>
        <dbReference type="Proteomes" id="UP000534286"/>
    </source>
</evidence>
<keyword evidence="3" id="KW-1185">Reference proteome</keyword>
<name>A0A7W7S3T4_9ACTN</name>
<gene>
    <name evidence="2" type="ORF">FHR32_007771</name>
</gene>
<dbReference type="InterPro" id="IPR036291">
    <property type="entry name" value="NAD(P)-bd_dom_sf"/>
</dbReference>
<evidence type="ECO:0000259" key="1">
    <source>
        <dbReference type="Pfam" id="PF01370"/>
    </source>
</evidence>
<reference evidence="2 3" key="1">
    <citation type="submission" date="2020-08" db="EMBL/GenBank/DDBJ databases">
        <title>Sequencing the genomes of 1000 actinobacteria strains.</title>
        <authorList>
            <person name="Klenk H.-P."/>
        </authorList>
    </citation>
    <scope>NUCLEOTIDE SEQUENCE [LARGE SCALE GENOMIC DNA]</scope>
    <source>
        <strain evidence="2 3">DSM 43023</strain>
    </source>
</reference>
<comment type="caution">
    <text evidence="2">The sequence shown here is derived from an EMBL/GenBank/DDBJ whole genome shotgun (WGS) entry which is preliminary data.</text>
</comment>
<dbReference type="PANTHER" id="PTHR43245:SF55">
    <property type="entry name" value="NAD(P)-BINDING DOMAIN-CONTAINING PROTEIN"/>
    <property type="match status" value="1"/>
</dbReference>
<dbReference type="PANTHER" id="PTHR43245">
    <property type="entry name" value="BIFUNCTIONAL POLYMYXIN RESISTANCE PROTEIN ARNA"/>
    <property type="match status" value="1"/>
</dbReference>
<dbReference type="AlphaFoldDB" id="A0A7W7S3T4"/>
<dbReference type="Gene3D" id="3.40.50.720">
    <property type="entry name" value="NAD(P)-binding Rossmann-like Domain"/>
    <property type="match status" value="1"/>
</dbReference>
<protein>
    <submittedName>
        <fullName evidence="2">Nucleoside-diphosphate-sugar epimerase</fullName>
    </submittedName>
</protein>
<organism evidence="2 3">
    <name type="scientific">Streptosporangium album</name>
    <dbReference type="NCBI Taxonomy" id="47479"/>
    <lineage>
        <taxon>Bacteria</taxon>
        <taxon>Bacillati</taxon>
        <taxon>Actinomycetota</taxon>
        <taxon>Actinomycetes</taxon>
        <taxon>Streptosporangiales</taxon>
        <taxon>Streptosporangiaceae</taxon>
        <taxon>Streptosporangium</taxon>
    </lineage>
</organism>
<evidence type="ECO:0000313" key="2">
    <source>
        <dbReference type="EMBL" id="MBB4943371.1"/>
    </source>
</evidence>
<proteinExistence type="predicted"/>
<dbReference type="InterPro" id="IPR050177">
    <property type="entry name" value="Lipid_A_modif_metabolic_enz"/>
</dbReference>
<dbReference type="EMBL" id="JACHJU010000005">
    <property type="protein sequence ID" value="MBB4943371.1"/>
    <property type="molecule type" value="Genomic_DNA"/>
</dbReference>
<dbReference type="Proteomes" id="UP000534286">
    <property type="component" value="Unassembled WGS sequence"/>
</dbReference>
<dbReference type="Pfam" id="PF01370">
    <property type="entry name" value="Epimerase"/>
    <property type="match status" value="1"/>
</dbReference>
<accession>A0A7W7S3T4</accession>
<sequence length="276" mass="30242">MRKLLITGGAGAIGSGYAEWARDRYQVTLLDLPGQFDDRHAHLGRLVEADLRQLDEIREAFDGVDTVLHLGGERHPWATWSSLLPANIVGTYNVIAAAVAAACRRVVYASSVHAVSGYPPGSGVTEDDPVHPGDLYGVTKAFGEALGSFVASTEQLSFVALRIGAFQDPRVIDAPETGWMLQDYTAPTDLYRLIDTVIDAEPLRFEIYNAVSGNTFTRLPMNKAREDFGYVPDYDSFQLSTPFREAIRAVGGVADRAMESGMREEIESSTRRKEIA</sequence>
<feature type="domain" description="NAD-dependent epimerase/dehydratase" evidence="1">
    <location>
        <begin position="5"/>
        <end position="163"/>
    </location>
</feature>
<dbReference type="RefSeq" id="WP_184759213.1">
    <property type="nucleotide sequence ID" value="NZ_BAABEK010000093.1"/>
</dbReference>
<dbReference type="SUPFAM" id="SSF51735">
    <property type="entry name" value="NAD(P)-binding Rossmann-fold domains"/>
    <property type="match status" value="1"/>
</dbReference>